<dbReference type="InterPro" id="IPR001245">
    <property type="entry name" value="Ser-Thr/Tyr_kinase_cat_dom"/>
</dbReference>
<keyword evidence="15 25" id="KW-0067">ATP-binding</keyword>
<evidence type="ECO:0000256" key="23">
    <source>
        <dbReference type="ARBA" id="ARBA00056628"/>
    </source>
</evidence>
<comment type="function">
    <text evidence="22">Receptor kinase that detects X.oryzae pv. oryzae protein Ax21 to promote innate immunity. Following X.oryzae pv. oryzae protein Ax21 detection, undergoes cleavage, releasing the processed protein kinase Xa21 chain.</text>
</comment>
<evidence type="ECO:0000256" key="3">
    <source>
        <dbReference type="ARBA" id="ARBA00004479"/>
    </source>
</evidence>
<feature type="binding site" evidence="25">
    <location>
        <position position="658"/>
    </location>
    <ligand>
        <name>ATP</name>
        <dbReference type="ChEBI" id="CHEBI:30616"/>
    </ligand>
</feature>
<dbReference type="SMART" id="SM00220">
    <property type="entry name" value="S_TKc"/>
    <property type="match status" value="1"/>
</dbReference>
<dbReference type="GO" id="GO:0005886">
    <property type="term" value="C:plasma membrane"/>
    <property type="evidence" value="ECO:0007669"/>
    <property type="project" value="UniProtKB-SubCell"/>
</dbReference>
<dbReference type="SMART" id="SM00369">
    <property type="entry name" value="LRR_TYP"/>
    <property type="match status" value="10"/>
</dbReference>
<keyword evidence="19" id="KW-0325">Glycoprotein</keyword>
<dbReference type="GO" id="GO:0033612">
    <property type="term" value="F:receptor serine/threonine kinase binding"/>
    <property type="evidence" value="ECO:0007669"/>
    <property type="project" value="TreeGrafter"/>
</dbReference>
<organism evidence="28 29">
    <name type="scientific">Eragrostis curvula</name>
    <name type="common">weeping love grass</name>
    <dbReference type="NCBI Taxonomy" id="38414"/>
    <lineage>
        <taxon>Eukaryota</taxon>
        <taxon>Viridiplantae</taxon>
        <taxon>Streptophyta</taxon>
        <taxon>Embryophyta</taxon>
        <taxon>Tracheophyta</taxon>
        <taxon>Spermatophyta</taxon>
        <taxon>Magnoliopsida</taxon>
        <taxon>Liliopsida</taxon>
        <taxon>Poales</taxon>
        <taxon>Poaceae</taxon>
        <taxon>PACMAD clade</taxon>
        <taxon>Chloridoideae</taxon>
        <taxon>Eragrostideae</taxon>
        <taxon>Eragrostidinae</taxon>
        <taxon>Eragrostis</taxon>
    </lineage>
</organism>
<dbReference type="Gene3D" id="3.80.10.10">
    <property type="entry name" value="Ribonuclease Inhibitor"/>
    <property type="match status" value="2"/>
</dbReference>
<evidence type="ECO:0000256" key="11">
    <source>
        <dbReference type="ARBA" id="ARBA00022729"/>
    </source>
</evidence>
<dbReference type="GO" id="GO:0004674">
    <property type="term" value="F:protein serine/threonine kinase activity"/>
    <property type="evidence" value="ECO:0007669"/>
    <property type="project" value="UniProtKB-KW"/>
</dbReference>
<dbReference type="InterPro" id="IPR003591">
    <property type="entry name" value="Leu-rich_rpt_typical-subtyp"/>
</dbReference>
<reference evidence="28 29" key="1">
    <citation type="journal article" date="2019" name="Sci. Rep.">
        <title>A high-quality genome of Eragrostis curvula grass provides insights into Poaceae evolution and supports new strategies to enhance forage quality.</title>
        <authorList>
            <person name="Carballo J."/>
            <person name="Santos B.A.C.M."/>
            <person name="Zappacosta D."/>
            <person name="Garbus I."/>
            <person name="Selva J.P."/>
            <person name="Gallo C.A."/>
            <person name="Diaz A."/>
            <person name="Albertini E."/>
            <person name="Caccamo M."/>
            <person name="Echenique V."/>
        </authorList>
    </citation>
    <scope>NUCLEOTIDE SEQUENCE [LARGE SCALE GENOMIC DNA]</scope>
    <source>
        <strain evidence="29">cv. Victoria</strain>
        <tissue evidence="28">Leaf</tissue>
    </source>
</reference>
<dbReference type="Pfam" id="PF23598">
    <property type="entry name" value="LRR_14"/>
    <property type="match status" value="1"/>
</dbReference>
<gene>
    <name evidence="28" type="ORF">EJB05_38845</name>
</gene>
<evidence type="ECO:0000256" key="12">
    <source>
        <dbReference type="ARBA" id="ARBA00022737"/>
    </source>
</evidence>
<dbReference type="Gramene" id="TVU15329">
    <property type="protein sequence ID" value="TVU15329"/>
    <property type="gene ID" value="EJB05_38845"/>
</dbReference>
<keyword evidence="13 25" id="KW-0547">Nucleotide-binding</keyword>
<keyword evidence="16 26" id="KW-1133">Transmembrane helix</keyword>
<keyword evidence="17 26" id="KW-0472">Membrane</keyword>
<evidence type="ECO:0000256" key="24">
    <source>
        <dbReference type="ARBA" id="ARBA00072040"/>
    </source>
</evidence>
<evidence type="ECO:0000256" key="20">
    <source>
        <dbReference type="ARBA" id="ARBA00047899"/>
    </source>
</evidence>
<keyword evidence="12" id="KW-0677">Repeat</keyword>
<dbReference type="Gene3D" id="3.30.200.20">
    <property type="entry name" value="Phosphorylase Kinase, domain 1"/>
    <property type="match status" value="1"/>
</dbReference>
<keyword evidence="11" id="KW-0732">Signal</keyword>
<evidence type="ECO:0000256" key="9">
    <source>
        <dbReference type="ARBA" id="ARBA00022679"/>
    </source>
</evidence>
<evidence type="ECO:0000256" key="25">
    <source>
        <dbReference type="PROSITE-ProRule" id="PRU10141"/>
    </source>
</evidence>
<dbReference type="InterPro" id="IPR050647">
    <property type="entry name" value="Plant_LRR-RLKs"/>
</dbReference>
<evidence type="ECO:0000259" key="27">
    <source>
        <dbReference type="PROSITE" id="PS50011"/>
    </source>
</evidence>
<sequence>MIAWNTSVHFCSWNGVTCGGGRGHARVVALDLAGLTLAGRISPSIGNLTRLASLTLSTNKFSGELPHLGRLRRLEFLDLNDNLLTGAVPDSLTNCSTLRTLNLTRNQLTGGIPRAIARLSNLSVLKISFNNLTGAIPRDLGNITSLEMIALVHNQLEGGVPDELGKLSKLTYLSLGQNRLSGELPSNIGDTLPNLQYFTLAINMLEGHIPSSIGNASAMWLMDLSGNRFAGQIPISLGKLPNLSKLNLETNKLEAKDKQSWQFLNALTNCSALELFSVNGNMLQGTLPDSVGNLSSSLNCLLFGSNMLSGLVPSSIGNLRNLTKLGLEINDFSGTIDGWVGKLVNLIGLFLNDNSFIGKIPSSISNLTKLSRLHLMDNQFNGSIPSNLGSPSQLSELYLSHNNLQGSIPNDVFRVATLVECVLSHNNLEGEIPEVSKLLQLTILELSSNKFTGQIPTTLGSCQELGTIRMDQNFLSGSIPASLGNLSSLTVLNFSRNNLTGIIPAALSNLQVLTQLDLSYNHLKGEVPTRGVFKNVSAVSLKGNWDLCGGVVELHMPTCTVVPQKTGRLKIWVKILIAIFGFVAPLLILSLYIIVRCKKTMRIQLPLPSFGEKFSKVSYKDLAQATDNFAESNLIGRGSYGSVYRGNLIRVNMVVAVKVFDMNMQSAERSFSLECKALRNIRHRNLLPILTVCSTIDNKGNDFRAIVYEFMPNGNLDTWLHPAGNRNVPNRLGLTQRIDIVVGIADALQYLHHDCESPIIHCDLKPRNILLGDDMTAHLGDFGIARFYLKPMPTSIRDSGSVSSIGLKGTIGYIAPEYAEGSHISISGDVYSFGVLLLEILTGKRPTDQMFCNGLTIVDFVATSYQHDMLRVLDPHLQAECHEFTRLNMEEENRVYQCLLSLIKVGLSCTCHVPSERMDMRETAAKLHAVRTSYRSFLAF</sequence>
<dbReference type="Proteomes" id="UP000324897">
    <property type="component" value="Unassembled WGS sequence"/>
</dbReference>
<comment type="function">
    <text evidence="23">The processed protein kinase Xa21 chain released by protein cleavage after X.oryzae pv. oryzae protein Ax21 detection translocates into the nucleus where it can bind and regulate WRKY62, a transcription factor. Confers resistance to the bacterial pathogen X.oryzae pv. oryzae (Xoo).</text>
</comment>
<comment type="subcellular location">
    <subcellularLocation>
        <location evidence="1">Cell membrane</location>
        <topology evidence="1">Single-pass membrane protein</topology>
    </subcellularLocation>
    <subcellularLocation>
        <location evidence="2">Endoplasmic reticulum membrane</location>
        <topology evidence="2">Single-pass membrane protein</topology>
    </subcellularLocation>
    <subcellularLocation>
        <location evidence="3">Membrane</location>
        <topology evidence="3">Single-pass type I membrane protein</topology>
    </subcellularLocation>
</comment>
<dbReference type="Pfam" id="PF00560">
    <property type="entry name" value="LRR_1"/>
    <property type="match status" value="2"/>
</dbReference>
<feature type="transmembrane region" description="Helical" evidence="26">
    <location>
        <begin position="571"/>
        <end position="595"/>
    </location>
</feature>
<dbReference type="FunFam" id="3.80.10.10:FF:000627">
    <property type="entry name" value="Probable leucine-rich repeat receptor-like protein kinase At2g33170"/>
    <property type="match status" value="1"/>
</dbReference>
<evidence type="ECO:0000256" key="19">
    <source>
        <dbReference type="ARBA" id="ARBA00023180"/>
    </source>
</evidence>
<name>A0A5J9TVD4_9POAL</name>
<evidence type="ECO:0000256" key="1">
    <source>
        <dbReference type="ARBA" id="ARBA00004162"/>
    </source>
</evidence>
<evidence type="ECO:0000256" key="16">
    <source>
        <dbReference type="ARBA" id="ARBA00022989"/>
    </source>
</evidence>
<evidence type="ECO:0000256" key="22">
    <source>
        <dbReference type="ARBA" id="ARBA00054320"/>
    </source>
</evidence>
<dbReference type="InterPro" id="IPR011009">
    <property type="entry name" value="Kinase-like_dom_sf"/>
</dbReference>
<keyword evidence="14" id="KW-0418">Kinase</keyword>
<evidence type="ECO:0000256" key="4">
    <source>
        <dbReference type="ARBA" id="ARBA00012513"/>
    </source>
</evidence>
<dbReference type="GO" id="GO:0005524">
    <property type="term" value="F:ATP binding"/>
    <property type="evidence" value="ECO:0007669"/>
    <property type="project" value="UniProtKB-UniRule"/>
</dbReference>
<dbReference type="PANTHER" id="PTHR48056">
    <property type="entry name" value="LRR RECEPTOR-LIKE SERINE/THREONINE-PROTEIN KINASE-RELATED"/>
    <property type="match status" value="1"/>
</dbReference>
<dbReference type="Gene3D" id="1.10.510.10">
    <property type="entry name" value="Transferase(Phosphotransferase) domain 1"/>
    <property type="match status" value="1"/>
</dbReference>
<keyword evidence="10 26" id="KW-0812">Transmembrane</keyword>
<accession>A0A5J9TVD4</accession>
<evidence type="ECO:0000256" key="6">
    <source>
        <dbReference type="ARBA" id="ARBA00022527"/>
    </source>
</evidence>
<dbReference type="PROSITE" id="PS00108">
    <property type="entry name" value="PROTEIN_KINASE_ST"/>
    <property type="match status" value="1"/>
</dbReference>
<dbReference type="FunFam" id="3.80.10.10:FF:000299">
    <property type="entry name" value="Piriformospora indica-insensitive protein 2"/>
    <property type="match status" value="1"/>
</dbReference>
<evidence type="ECO:0000313" key="29">
    <source>
        <dbReference type="Proteomes" id="UP000324897"/>
    </source>
</evidence>
<dbReference type="FunFam" id="3.80.10.10:FF:000288">
    <property type="entry name" value="LRR receptor-like serine/threonine-protein kinase EFR"/>
    <property type="match status" value="1"/>
</dbReference>
<evidence type="ECO:0000256" key="13">
    <source>
        <dbReference type="ARBA" id="ARBA00022741"/>
    </source>
</evidence>
<comment type="catalytic activity">
    <reaction evidence="20">
        <text>L-threonyl-[protein] + ATP = O-phospho-L-threonyl-[protein] + ADP + H(+)</text>
        <dbReference type="Rhea" id="RHEA:46608"/>
        <dbReference type="Rhea" id="RHEA-COMP:11060"/>
        <dbReference type="Rhea" id="RHEA-COMP:11605"/>
        <dbReference type="ChEBI" id="CHEBI:15378"/>
        <dbReference type="ChEBI" id="CHEBI:30013"/>
        <dbReference type="ChEBI" id="CHEBI:30616"/>
        <dbReference type="ChEBI" id="CHEBI:61977"/>
        <dbReference type="ChEBI" id="CHEBI:456216"/>
        <dbReference type="EC" id="2.7.11.1"/>
    </reaction>
</comment>
<evidence type="ECO:0000256" key="10">
    <source>
        <dbReference type="ARBA" id="ARBA00022692"/>
    </source>
</evidence>
<dbReference type="InterPro" id="IPR000719">
    <property type="entry name" value="Prot_kinase_dom"/>
</dbReference>
<keyword evidence="6" id="KW-0723">Serine/threonine-protein kinase</keyword>
<comment type="caution">
    <text evidence="28">The sequence shown here is derived from an EMBL/GenBank/DDBJ whole genome shotgun (WGS) entry which is preliminary data.</text>
</comment>
<keyword evidence="9" id="KW-0808">Transferase</keyword>
<keyword evidence="18" id="KW-0675">Receptor</keyword>
<dbReference type="InterPro" id="IPR055414">
    <property type="entry name" value="LRR_R13L4/SHOC2-like"/>
</dbReference>
<evidence type="ECO:0000256" key="21">
    <source>
        <dbReference type="ARBA" id="ARBA00048679"/>
    </source>
</evidence>
<keyword evidence="8" id="KW-0433">Leucine-rich repeat</keyword>
<dbReference type="EMBL" id="RWGY01000031">
    <property type="protein sequence ID" value="TVU15329.1"/>
    <property type="molecule type" value="Genomic_DNA"/>
</dbReference>
<dbReference type="OrthoDB" id="676979at2759"/>
<keyword evidence="29" id="KW-1185">Reference proteome</keyword>
<keyword evidence="5" id="KW-1003">Cell membrane</keyword>
<dbReference type="SUPFAM" id="SSF52058">
    <property type="entry name" value="L domain-like"/>
    <property type="match status" value="2"/>
</dbReference>
<evidence type="ECO:0000256" key="15">
    <source>
        <dbReference type="ARBA" id="ARBA00022840"/>
    </source>
</evidence>
<evidence type="ECO:0000256" key="2">
    <source>
        <dbReference type="ARBA" id="ARBA00004389"/>
    </source>
</evidence>
<proteinExistence type="predicted"/>
<evidence type="ECO:0000256" key="18">
    <source>
        <dbReference type="ARBA" id="ARBA00023170"/>
    </source>
</evidence>
<dbReference type="Pfam" id="PF13855">
    <property type="entry name" value="LRR_8"/>
    <property type="match status" value="1"/>
</dbReference>
<dbReference type="FunFam" id="3.30.200.20:FF:000432">
    <property type="entry name" value="LRR receptor-like serine/threonine-protein kinase EFR"/>
    <property type="match status" value="1"/>
</dbReference>
<dbReference type="InterPro" id="IPR001611">
    <property type="entry name" value="Leu-rich_rpt"/>
</dbReference>
<dbReference type="InterPro" id="IPR008271">
    <property type="entry name" value="Ser/Thr_kinase_AS"/>
</dbReference>
<dbReference type="SUPFAM" id="SSF56112">
    <property type="entry name" value="Protein kinase-like (PK-like)"/>
    <property type="match status" value="1"/>
</dbReference>
<evidence type="ECO:0000256" key="8">
    <source>
        <dbReference type="ARBA" id="ARBA00022614"/>
    </source>
</evidence>
<protein>
    <recommendedName>
        <fullName evidence="24">Receptor kinase-like protein Xa21</fullName>
        <ecNumber evidence="4">2.7.11.1</ecNumber>
    </recommendedName>
</protein>
<dbReference type="InterPro" id="IPR032675">
    <property type="entry name" value="LRR_dom_sf"/>
</dbReference>
<dbReference type="PANTHER" id="PTHR48056:SF89">
    <property type="entry name" value="OS06G0585982 PROTEIN"/>
    <property type="match status" value="1"/>
</dbReference>
<dbReference type="GO" id="GO:0005789">
    <property type="term" value="C:endoplasmic reticulum membrane"/>
    <property type="evidence" value="ECO:0007669"/>
    <property type="project" value="UniProtKB-SubCell"/>
</dbReference>
<comment type="catalytic activity">
    <reaction evidence="21">
        <text>L-seryl-[protein] + ATP = O-phospho-L-seryl-[protein] + ADP + H(+)</text>
        <dbReference type="Rhea" id="RHEA:17989"/>
        <dbReference type="Rhea" id="RHEA-COMP:9863"/>
        <dbReference type="Rhea" id="RHEA-COMP:11604"/>
        <dbReference type="ChEBI" id="CHEBI:15378"/>
        <dbReference type="ChEBI" id="CHEBI:29999"/>
        <dbReference type="ChEBI" id="CHEBI:30616"/>
        <dbReference type="ChEBI" id="CHEBI:83421"/>
        <dbReference type="ChEBI" id="CHEBI:456216"/>
        <dbReference type="EC" id="2.7.11.1"/>
    </reaction>
</comment>
<dbReference type="InterPro" id="IPR017441">
    <property type="entry name" value="Protein_kinase_ATP_BS"/>
</dbReference>
<keyword evidence="7" id="KW-0597">Phosphoprotein</keyword>
<feature type="non-terminal residue" evidence="28">
    <location>
        <position position="1"/>
    </location>
</feature>
<evidence type="ECO:0000256" key="26">
    <source>
        <dbReference type="SAM" id="Phobius"/>
    </source>
</evidence>
<evidence type="ECO:0000256" key="5">
    <source>
        <dbReference type="ARBA" id="ARBA00022475"/>
    </source>
</evidence>
<dbReference type="EC" id="2.7.11.1" evidence="4"/>
<dbReference type="PROSITE" id="PS00107">
    <property type="entry name" value="PROTEIN_KINASE_ATP"/>
    <property type="match status" value="1"/>
</dbReference>
<dbReference type="PROSITE" id="PS50011">
    <property type="entry name" value="PROTEIN_KINASE_DOM"/>
    <property type="match status" value="1"/>
</dbReference>
<dbReference type="FunFam" id="1.10.510.10:FF:000358">
    <property type="entry name" value="Putative leucine-rich repeat receptor-like serine/threonine-protein kinase"/>
    <property type="match status" value="1"/>
</dbReference>
<evidence type="ECO:0000256" key="17">
    <source>
        <dbReference type="ARBA" id="ARBA00023136"/>
    </source>
</evidence>
<dbReference type="AlphaFoldDB" id="A0A5J9TVD4"/>
<evidence type="ECO:0000313" key="28">
    <source>
        <dbReference type="EMBL" id="TVU15329.1"/>
    </source>
</evidence>
<dbReference type="Pfam" id="PF07714">
    <property type="entry name" value="PK_Tyr_Ser-Thr"/>
    <property type="match status" value="1"/>
</dbReference>
<evidence type="ECO:0000256" key="14">
    <source>
        <dbReference type="ARBA" id="ARBA00022777"/>
    </source>
</evidence>
<feature type="domain" description="Protein kinase" evidence="27">
    <location>
        <begin position="629"/>
        <end position="931"/>
    </location>
</feature>
<evidence type="ECO:0000256" key="7">
    <source>
        <dbReference type="ARBA" id="ARBA00022553"/>
    </source>
</evidence>